<evidence type="ECO:0000259" key="1">
    <source>
        <dbReference type="Pfam" id="PF03358"/>
    </source>
</evidence>
<dbReference type="Proteomes" id="UP001501578">
    <property type="component" value="Unassembled WGS sequence"/>
</dbReference>
<dbReference type="InterPro" id="IPR029039">
    <property type="entry name" value="Flavoprotein-like_sf"/>
</dbReference>
<dbReference type="InterPro" id="IPR005025">
    <property type="entry name" value="FMN_Rdtase-like_dom"/>
</dbReference>
<comment type="caution">
    <text evidence="2">The sequence shown here is derived from an EMBL/GenBank/DDBJ whole genome shotgun (WGS) entry which is preliminary data.</text>
</comment>
<evidence type="ECO:0000313" key="2">
    <source>
        <dbReference type="EMBL" id="GAA0933906.1"/>
    </source>
</evidence>
<feature type="domain" description="NADPH-dependent FMN reductase-like" evidence="1">
    <location>
        <begin position="8"/>
        <end position="92"/>
    </location>
</feature>
<keyword evidence="3" id="KW-1185">Reference proteome</keyword>
<reference evidence="3" key="1">
    <citation type="journal article" date="2019" name="Int. J. Syst. Evol. Microbiol.">
        <title>The Global Catalogue of Microorganisms (GCM) 10K type strain sequencing project: providing services to taxonomists for standard genome sequencing and annotation.</title>
        <authorList>
            <consortium name="The Broad Institute Genomics Platform"/>
            <consortium name="The Broad Institute Genome Sequencing Center for Infectious Disease"/>
            <person name="Wu L."/>
            <person name="Ma J."/>
        </authorList>
    </citation>
    <scope>NUCLEOTIDE SEQUENCE [LARGE SCALE GENOMIC DNA]</scope>
    <source>
        <strain evidence="3">JCM 11136</strain>
    </source>
</reference>
<gene>
    <name evidence="2" type="ORF">GCM10009560_40520</name>
</gene>
<dbReference type="EMBL" id="BAAAHQ010000021">
    <property type="protein sequence ID" value="GAA0933906.1"/>
    <property type="molecule type" value="Genomic_DNA"/>
</dbReference>
<accession>A0ABP4ACX5</accession>
<proteinExistence type="predicted"/>
<name>A0ABP4ACX5_9ACTN</name>
<dbReference type="Pfam" id="PF03358">
    <property type="entry name" value="FMN_red"/>
    <property type="match status" value="1"/>
</dbReference>
<organism evidence="2 3">
    <name type="scientific">Nonomuraea longicatena</name>
    <dbReference type="NCBI Taxonomy" id="83682"/>
    <lineage>
        <taxon>Bacteria</taxon>
        <taxon>Bacillati</taxon>
        <taxon>Actinomycetota</taxon>
        <taxon>Actinomycetes</taxon>
        <taxon>Streptosporangiales</taxon>
        <taxon>Streptosporangiaceae</taxon>
        <taxon>Nonomuraea</taxon>
    </lineage>
</organism>
<sequence length="106" mass="11371">MILTGSDHGVACQIADRASTHADLEVDVLDLTAACLPDLVSDVVPAPPAVRDLEPWLEAADGFLVVACPPHLLSLAMAWSPAAWQGKQVSFLTDPNMLDHVLKDFR</sequence>
<evidence type="ECO:0000313" key="3">
    <source>
        <dbReference type="Proteomes" id="UP001501578"/>
    </source>
</evidence>
<protein>
    <recommendedName>
        <fullName evidence="1">NADPH-dependent FMN reductase-like domain-containing protein</fullName>
    </recommendedName>
</protein>
<dbReference type="SUPFAM" id="SSF52218">
    <property type="entry name" value="Flavoproteins"/>
    <property type="match status" value="1"/>
</dbReference>